<feature type="chain" id="PRO_5038791295" evidence="4">
    <location>
        <begin position="23"/>
        <end position="164"/>
    </location>
</feature>
<evidence type="ECO:0000256" key="2">
    <source>
        <dbReference type="ARBA" id="ARBA00022801"/>
    </source>
</evidence>
<evidence type="ECO:0000256" key="1">
    <source>
        <dbReference type="ARBA" id="ARBA00022722"/>
    </source>
</evidence>
<dbReference type="Pfam" id="PF00545">
    <property type="entry name" value="Ribonuclease"/>
    <property type="match status" value="1"/>
</dbReference>
<name>H0E4L1_9ACTN</name>
<sequence>MSLLRSLSVLALLLGLALPLSACGDGGGATTSDQRPATTTAPAGGTGGGPGTAGDGATRSPVPRGAEGLDAIAVGDLPPEGQATLRLIAAGGPFPYRQDGVTFQNRERILPARGGGYYREYTVRTPGSPTRGARRIVVGRQPIERYYTADHYASFRLIVGPEHP</sequence>
<feature type="signal peptide" evidence="4">
    <location>
        <begin position="1"/>
        <end position="22"/>
    </location>
</feature>
<dbReference type="InterPro" id="IPR016191">
    <property type="entry name" value="Ribonuclease/ribotoxin"/>
</dbReference>
<evidence type="ECO:0000256" key="3">
    <source>
        <dbReference type="SAM" id="MobiDB-lite"/>
    </source>
</evidence>
<dbReference type="RefSeq" id="WP_007573399.1">
    <property type="nucleotide sequence ID" value="NZ_AGUD01000108.1"/>
</dbReference>
<dbReference type="EMBL" id="AGUD01000108">
    <property type="protein sequence ID" value="EHN11382.1"/>
    <property type="molecule type" value="Genomic_DNA"/>
</dbReference>
<proteinExistence type="predicted"/>
<dbReference type="GO" id="GO:0016787">
    <property type="term" value="F:hydrolase activity"/>
    <property type="evidence" value="ECO:0007669"/>
    <property type="project" value="UniProtKB-KW"/>
</dbReference>
<keyword evidence="6" id="KW-1185">Reference proteome</keyword>
<comment type="caution">
    <text evidence="5">The sequence shown here is derived from an EMBL/GenBank/DDBJ whole genome shotgun (WGS) entry which is preliminary data.</text>
</comment>
<evidence type="ECO:0000256" key="4">
    <source>
        <dbReference type="SAM" id="SignalP"/>
    </source>
</evidence>
<evidence type="ECO:0000313" key="6">
    <source>
        <dbReference type="Proteomes" id="UP000005143"/>
    </source>
</evidence>
<accession>H0E4L1</accession>
<keyword evidence="2" id="KW-0378">Hydrolase</keyword>
<evidence type="ECO:0000313" key="5">
    <source>
        <dbReference type="EMBL" id="EHN11382.1"/>
    </source>
</evidence>
<keyword evidence="4" id="KW-0732">Signal</keyword>
<gene>
    <name evidence="5" type="ORF">PAI11_17420</name>
</gene>
<feature type="compositionally biased region" description="Gly residues" evidence="3">
    <location>
        <begin position="44"/>
        <end position="54"/>
    </location>
</feature>
<dbReference type="InterPro" id="IPR000026">
    <property type="entry name" value="N1-like"/>
</dbReference>
<dbReference type="Proteomes" id="UP000005143">
    <property type="component" value="Unassembled WGS sequence"/>
</dbReference>
<feature type="region of interest" description="Disordered" evidence="3">
    <location>
        <begin position="26"/>
        <end position="68"/>
    </location>
</feature>
<reference evidence="5 6" key="1">
    <citation type="journal article" date="2013" name="Biodegradation">
        <title>Quantitative proteomic analysis of ibuprofen-degrading Patulibacter sp. strain I11.</title>
        <authorList>
            <person name="Almeida B."/>
            <person name="Kjeldal H."/>
            <person name="Lolas I."/>
            <person name="Knudsen A.D."/>
            <person name="Carvalho G."/>
            <person name="Nielsen K.L."/>
            <person name="Barreto Crespo M.T."/>
            <person name="Stensballe A."/>
            <person name="Nielsen J.L."/>
        </authorList>
    </citation>
    <scope>NUCLEOTIDE SEQUENCE [LARGE SCALE GENOMIC DNA]</scope>
    <source>
        <strain evidence="5 6">I11</strain>
    </source>
</reference>
<dbReference type="SUPFAM" id="SSF53933">
    <property type="entry name" value="Microbial ribonucleases"/>
    <property type="match status" value="1"/>
</dbReference>
<keyword evidence="1" id="KW-0540">Nuclease</keyword>
<dbReference type="Gene3D" id="3.10.450.30">
    <property type="entry name" value="Microbial ribonucleases"/>
    <property type="match status" value="1"/>
</dbReference>
<dbReference type="GO" id="GO:0003723">
    <property type="term" value="F:RNA binding"/>
    <property type="evidence" value="ECO:0007669"/>
    <property type="project" value="InterPro"/>
</dbReference>
<dbReference type="GO" id="GO:0004521">
    <property type="term" value="F:RNA endonuclease activity"/>
    <property type="evidence" value="ECO:0007669"/>
    <property type="project" value="InterPro"/>
</dbReference>
<dbReference type="AlphaFoldDB" id="H0E4L1"/>
<dbReference type="PATRIC" id="fig|1097667.3.peg.1725"/>
<protein>
    <submittedName>
        <fullName evidence="5">Guanyl-specific ribonuclease Sa</fullName>
    </submittedName>
</protein>
<organism evidence="5 6">
    <name type="scientific">Patulibacter medicamentivorans</name>
    <dbReference type="NCBI Taxonomy" id="1097667"/>
    <lineage>
        <taxon>Bacteria</taxon>
        <taxon>Bacillati</taxon>
        <taxon>Actinomycetota</taxon>
        <taxon>Thermoleophilia</taxon>
        <taxon>Solirubrobacterales</taxon>
        <taxon>Patulibacteraceae</taxon>
        <taxon>Patulibacter</taxon>
    </lineage>
</organism>